<name>A0AA88CMI7_FICCA</name>
<dbReference type="AlphaFoldDB" id="A0AA88CMI7"/>
<evidence type="ECO:0000313" key="1">
    <source>
        <dbReference type="EMBL" id="GMN22212.1"/>
    </source>
</evidence>
<accession>A0AA88CMI7</accession>
<dbReference type="EMBL" id="BTGU01002813">
    <property type="protein sequence ID" value="GMN22212.1"/>
    <property type="molecule type" value="Genomic_DNA"/>
</dbReference>
<keyword evidence="2" id="KW-1185">Reference proteome</keyword>
<sequence>MLRPQKKVPCLSWLKTGGRPIQVRSFLSALIEIEFEIELPLRELGKVWKEGFGAGVGDLRSKYFFSLDLSSLEELASLLLSREGEVAPVWALSNDVDPSIEEMNFRFGEHKKTHPKRLNLKHTLKQTMKPKPTQQKRTFLFVGWRICLEQQNQEEQSEQNQLWSEVPPLKLALIEP</sequence>
<reference evidence="1" key="1">
    <citation type="submission" date="2023-07" db="EMBL/GenBank/DDBJ databases">
        <title>draft genome sequence of fig (Ficus carica).</title>
        <authorList>
            <person name="Takahashi T."/>
            <person name="Nishimura K."/>
        </authorList>
    </citation>
    <scope>NUCLEOTIDE SEQUENCE</scope>
</reference>
<dbReference type="Proteomes" id="UP001187192">
    <property type="component" value="Unassembled WGS sequence"/>
</dbReference>
<organism evidence="1 2">
    <name type="scientific">Ficus carica</name>
    <name type="common">Common fig</name>
    <dbReference type="NCBI Taxonomy" id="3494"/>
    <lineage>
        <taxon>Eukaryota</taxon>
        <taxon>Viridiplantae</taxon>
        <taxon>Streptophyta</taxon>
        <taxon>Embryophyta</taxon>
        <taxon>Tracheophyta</taxon>
        <taxon>Spermatophyta</taxon>
        <taxon>Magnoliopsida</taxon>
        <taxon>eudicotyledons</taxon>
        <taxon>Gunneridae</taxon>
        <taxon>Pentapetalae</taxon>
        <taxon>rosids</taxon>
        <taxon>fabids</taxon>
        <taxon>Rosales</taxon>
        <taxon>Moraceae</taxon>
        <taxon>Ficeae</taxon>
        <taxon>Ficus</taxon>
    </lineage>
</organism>
<protein>
    <submittedName>
        <fullName evidence="1">Uncharacterized protein</fullName>
    </submittedName>
</protein>
<proteinExistence type="predicted"/>
<gene>
    <name evidence="1" type="ORF">TIFTF001_043472</name>
</gene>
<comment type="caution">
    <text evidence="1">The sequence shown here is derived from an EMBL/GenBank/DDBJ whole genome shotgun (WGS) entry which is preliminary data.</text>
</comment>
<evidence type="ECO:0000313" key="2">
    <source>
        <dbReference type="Proteomes" id="UP001187192"/>
    </source>
</evidence>